<dbReference type="Bgee" id="ENSOCUG00000036738">
    <property type="expression patterns" value="Expressed in embryo and 2 other cell types or tissues"/>
</dbReference>
<dbReference type="EMBL" id="AAGW02043481">
    <property type="status" value="NOT_ANNOTATED_CDS"/>
    <property type="molecule type" value="Genomic_DNA"/>
</dbReference>
<dbReference type="InParanoid" id="A0A5F9DFI5"/>
<evidence type="ECO:0000313" key="1">
    <source>
        <dbReference type="Ensembl" id="ENSOCUP00000044092.1"/>
    </source>
</evidence>
<protein>
    <submittedName>
        <fullName evidence="1">Uncharacterized protein</fullName>
    </submittedName>
</protein>
<accession>A0A5F9DFI5</accession>
<dbReference type="Ensembl" id="ENSOCUT00000060157.1">
    <property type="protein sequence ID" value="ENSOCUP00000044092.1"/>
    <property type="gene ID" value="ENSOCUG00000036738.1"/>
</dbReference>
<name>A0A5F9DFI5_RABIT</name>
<dbReference type="Proteomes" id="UP000001811">
    <property type="component" value="Chromosome 11"/>
</dbReference>
<organism evidence="1 2">
    <name type="scientific">Oryctolagus cuniculus</name>
    <name type="common">Rabbit</name>
    <dbReference type="NCBI Taxonomy" id="9986"/>
    <lineage>
        <taxon>Eukaryota</taxon>
        <taxon>Metazoa</taxon>
        <taxon>Chordata</taxon>
        <taxon>Craniata</taxon>
        <taxon>Vertebrata</taxon>
        <taxon>Euteleostomi</taxon>
        <taxon>Mammalia</taxon>
        <taxon>Eutheria</taxon>
        <taxon>Euarchontoglires</taxon>
        <taxon>Glires</taxon>
        <taxon>Lagomorpha</taxon>
        <taxon>Leporidae</taxon>
        <taxon>Oryctolagus</taxon>
    </lineage>
</organism>
<dbReference type="AlphaFoldDB" id="A0A5F9DFI5"/>
<keyword evidence="2" id="KW-1185">Reference proteome</keyword>
<sequence>IKCFLWVIPTLQGAMFQFSMLKISQLLVLLLVCFLPGSKWVVSCKILFLIDSLHELSDEQSFCVCFCLCLSTFQTE</sequence>
<reference evidence="1" key="2">
    <citation type="submission" date="2025-08" db="UniProtKB">
        <authorList>
            <consortium name="Ensembl"/>
        </authorList>
    </citation>
    <scope>IDENTIFICATION</scope>
    <source>
        <strain evidence="1">Thorbecke</strain>
    </source>
</reference>
<proteinExistence type="predicted"/>
<reference evidence="1" key="3">
    <citation type="submission" date="2025-09" db="UniProtKB">
        <authorList>
            <consortium name="Ensembl"/>
        </authorList>
    </citation>
    <scope>IDENTIFICATION</scope>
    <source>
        <strain evidence="1">Thorbecke</strain>
    </source>
</reference>
<evidence type="ECO:0000313" key="2">
    <source>
        <dbReference type="Proteomes" id="UP000001811"/>
    </source>
</evidence>
<reference evidence="1 2" key="1">
    <citation type="journal article" date="2011" name="Nature">
        <title>A high-resolution map of human evolutionary constraint using 29 mammals.</title>
        <authorList>
            <person name="Lindblad-Toh K."/>
            <person name="Garber M."/>
            <person name="Zuk O."/>
            <person name="Lin M.F."/>
            <person name="Parker B.J."/>
            <person name="Washietl S."/>
            <person name="Kheradpour P."/>
            <person name="Ernst J."/>
            <person name="Jordan G."/>
            <person name="Mauceli E."/>
            <person name="Ward L.D."/>
            <person name="Lowe C.B."/>
            <person name="Holloway A.K."/>
            <person name="Clamp M."/>
            <person name="Gnerre S."/>
            <person name="Alfoldi J."/>
            <person name="Beal K."/>
            <person name="Chang J."/>
            <person name="Clawson H."/>
            <person name="Cuff J."/>
            <person name="Di Palma F."/>
            <person name="Fitzgerald S."/>
            <person name="Flicek P."/>
            <person name="Guttman M."/>
            <person name="Hubisz M.J."/>
            <person name="Jaffe D.B."/>
            <person name="Jungreis I."/>
            <person name="Kent W.J."/>
            <person name="Kostka D."/>
            <person name="Lara M."/>
            <person name="Martins A.L."/>
            <person name="Massingham T."/>
            <person name="Moltke I."/>
            <person name="Raney B.J."/>
            <person name="Rasmussen M.D."/>
            <person name="Robinson J."/>
            <person name="Stark A."/>
            <person name="Vilella A.J."/>
            <person name="Wen J."/>
            <person name="Xie X."/>
            <person name="Zody M.C."/>
            <person name="Baldwin J."/>
            <person name="Bloom T."/>
            <person name="Chin C.W."/>
            <person name="Heiman D."/>
            <person name="Nicol R."/>
            <person name="Nusbaum C."/>
            <person name="Young S."/>
            <person name="Wilkinson J."/>
            <person name="Worley K.C."/>
            <person name="Kovar C.L."/>
            <person name="Muzny D.M."/>
            <person name="Gibbs R.A."/>
            <person name="Cree A."/>
            <person name="Dihn H.H."/>
            <person name="Fowler G."/>
            <person name="Jhangiani S."/>
            <person name="Joshi V."/>
            <person name="Lee S."/>
            <person name="Lewis L.R."/>
            <person name="Nazareth L.V."/>
            <person name="Okwuonu G."/>
            <person name="Santibanez J."/>
            <person name="Warren W.C."/>
            <person name="Mardis E.R."/>
            <person name="Weinstock G.M."/>
            <person name="Wilson R.K."/>
            <person name="Delehaunty K."/>
            <person name="Dooling D."/>
            <person name="Fronik C."/>
            <person name="Fulton L."/>
            <person name="Fulton B."/>
            <person name="Graves T."/>
            <person name="Minx P."/>
            <person name="Sodergren E."/>
            <person name="Birney E."/>
            <person name="Margulies E.H."/>
            <person name="Herrero J."/>
            <person name="Green E.D."/>
            <person name="Haussler D."/>
            <person name="Siepel A."/>
            <person name="Goldman N."/>
            <person name="Pollard K.S."/>
            <person name="Pedersen J.S."/>
            <person name="Lander E.S."/>
            <person name="Kellis M."/>
        </authorList>
    </citation>
    <scope>NUCLEOTIDE SEQUENCE [LARGE SCALE GENOMIC DNA]</scope>
    <source>
        <strain evidence="1 2">Thorbecke inbred</strain>
    </source>
</reference>